<evidence type="ECO:0000313" key="2">
    <source>
        <dbReference type="Proteomes" id="UP001565236"/>
    </source>
</evidence>
<protein>
    <recommendedName>
        <fullName evidence="3">DUF4176 domain-containing protein</fullName>
    </recommendedName>
</protein>
<sequence length="86" mass="10227">MLYPYAEFPGTLIVTHSQMFEDNTVLVHFEQPRDWGFKEARYVLPSGEELYNEGFTKEEVTRNKRIISNNKELIMAYAKIRSREHD</sequence>
<dbReference type="RefSeq" id="WP_369941379.1">
    <property type="nucleotide sequence ID" value="NZ_JBCLUF010000010.1"/>
</dbReference>
<name>A0ABV4DNL2_9LACO</name>
<gene>
    <name evidence="1" type="ORF">AALT52_04060</name>
</gene>
<reference evidence="1 2" key="1">
    <citation type="submission" date="2024-03" db="EMBL/GenBank/DDBJ databases">
        <title>Mouse gut bacterial collection (mGBC) of GemPharmatech.</title>
        <authorList>
            <person name="He Y."/>
            <person name="Dong L."/>
            <person name="Wu D."/>
            <person name="Gao X."/>
            <person name="Lin Z."/>
        </authorList>
    </citation>
    <scope>NUCLEOTIDE SEQUENCE [LARGE SCALE GENOMIC DNA]</scope>
    <source>
        <strain evidence="1 2">15-30</strain>
    </source>
</reference>
<comment type="caution">
    <text evidence="1">The sequence shown here is derived from an EMBL/GenBank/DDBJ whole genome shotgun (WGS) entry which is preliminary data.</text>
</comment>
<proteinExistence type="predicted"/>
<accession>A0ABV4DNL2</accession>
<organism evidence="1 2">
    <name type="scientific">Ligilactobacillus faecis</name>
    <dbReference type="NCBI Taxonomy" id="762833"/>
    <lineage>
        <taxon>Bacteria</taxon>
        <taxon>Bacillati</taxon>
        <taxon>Bacillota</taxon>
        <taxon>Bacilli</taxon>
        <taxon>Lactobacillales</taxon>
        <taxon>Lactobacillaceae</taxon>
        <taxon>Ligilactobacillus</taxon>
    </lineage>
</organism>
<evidence type="ECO:0008006" key="3">
    <source>
        <dbReference type="Google" id="ProtNLM"/>
    </source>
</evidence>
<keyword evidence="2" id="KW-1185">Reference proteome</keyword>
<dbReference type="Proteomes" id="UP001565236">
    <property type="component" value="Unassembled WGS sequence"/>
</dbReference>
<dbReference type="EMBL" id="JBCLUF010000010">
    <property type="protein sequence ID" value="MEY8662066.1"/>
    <property type="molecule type" value="Genomic_DNA"/>
</dbReference>
<evidence type="ECO:0000313" key="1">
    <source>
        <dbReference type="EMBL" id="MEY8662066.1"/>
    </source>
</evidence>